<dbReference type="AlphaFoldDB" id="A0A1S1PMS1"/>
<proteinExistence type="predicted"/>
<protein>
    <submittedName>
        <fullName evidence="1">Uncharacterized protein</fullName>
    </submittedName>
</protein>
<evidence type="ECO:0000313" key="1">
    <source>
        <dbReference type="EMBL" id="OHV22449.1"/>
    </source>
</evidence>
<dbReference type="Proteomes" id="UP000179769">
    <property type="component" value="Unassembled WGS sequence"/>
</dbReference>
<gene>
    <name evidence="1" type="ORF">BBK14_06620</name>
</gene>
<dbReference type="EMBL" id="MAXA01000246">
    <property type="protein sequence ID" value="OHV22449.1"/>
    <property type="molecule type" value="Genomic_DNA"/>
</dbReference>
<organism evidence="1 2">
    <name type="scientific">Parafrankia soli</name>
    <dbReference type="NCBI Taxonomy" id="2599596"/>
    <lineage>
        <taxon>Bacteria</taxon>
        <taxon>Bacillati</taxon>
        <taxon>Actinomycetota</taxon>
        <taxon>Actinomycetes</taxon>
        <taxon>Frankiales</taxon>
        <taxon>Frankiaceae</taxon>
        <taxon>Parafrankia</taxon>
    </lineage>
</organism>
<keyword evidence="2" id="KW-1185">Reference proteome</keyword>
<dbReference type="OrthoDB" id="9921171at2"/>
<comment type="caution">
    <text evidence="1">The sequence shown here is derived from an EMBL/GenBank/DDBJ whole genome shotgun (WGS) entry which is preliminary data.</text>
</comment>
<reference evidence="2" key="1">
    <citation type="submission" date="2016-07" db="EMBL/GenBank/DDBJ databases">
        <title>Frankia sp. NRRL B-16219 Genome sequencing.</title>
        <authorList>
            <person name="Ghodhbane-Gtari F."/>
            <person name="Swanson E."/>
            <person name="Gueddou A."/>
            <person name="Louati M."/>
            <person name="Nouioui I."/>
            <person name="Hezbri K."/>
            <person name="Abebe-Akele F."/>
            <person name="Simpson S."/>
            <person name="Morris K."/>
            <person name="Thomas K."/>
            <person name="Gtari M."/>
            <person name="Tisa L.S."/>
        </authorList>
    </citation>
    <scope>NUCLEOTIDE SEQUENCE [LARGE SCALE GENOMIC DNA]</scope>
    <source>
        <strain evidence="2">NRRL B-16219</strain>
    </source>
</reference>
<sequence length="68" mass="6898">MANRHVALILGGGTGPELTDAPLWGGQPVAEEIARRARRSPATTTPAPEDPAVGTAEIVDAIIAILGS</sequence>
<name>A0A1S1PMS1_9ACTN</name>
<evidence type="ECO:0000313" key="2">
    <source>
        <dbReference type="Proteomes" id="UP000179769"/>
    </source>
</evidence>
<accession>A0A1S1PMS1</accession>
<dbReference type="RefSeq" id="WP_071066092.1">
    <property type="nucleotide sequence ID" value="NZ_JBFLUH010000245.1"/>
</dbReference>